<dbReference type="Pfam" id="PF12906">
    <property type="entry name" value="RINGv"/>
    <property type="match status" value="1"/>
</dbReference>
<dbReference type="SMART" id="SM00744">
    <property type="entry name" value="RINGv"/>
    <property type="match status" value="1"/>
</dbReference>
<feature type="transmembrane region" description="Helical" evidence="5">
    <location>
        <begin position="162"/>
        <end position="184"/>
    </location>
</feature>
<feature type="transmembrane region" description="Helical" evidence="5">
    <location>
        <begin position="265"/>
        <end position="285"/>
    </location>
</feature>
<dbReference type="GeneID" id="39599229"/>
<evidence type="ECO:0000256" key="4">
    <source>
        <dbReference type="SAM" id="MobiDB-lite"/>
    </source>
</evidence>
<dbReference type="AlphaFoldDB" id="A0A443I299"/>
<evidence type="ECO:0000256" key="3">
    <source>
        <dbReference type="ARBA" id="ARBA00022833"/>
    </source>
</evidence>
<dbReference type="Proteomes" id="UP000283841">
    <property type="component" value="Unassembled WGS sequence"/>
</dbReference>
<dbReference type="InterPro" id="IPR013083">
    <property type="entry name" value="Znf_RING/FYVE/PHD"/>
</dbReference>
<accession>A0A443I299</accession>
<dbReference type="PANTHER" id="PTHR46347">
    <property type="entry name" value="RING/FYVE/PHD ZINC FINGER SUPERFAMILY PROTEIN"/>
    <property type="match status" value="1"/>
</dbReference>
<evidence type="ECO:0000313" key="7">
    <source>
        <dbReference type="EMBL" id="RWQ98172.1"/>
    </source>
</evidence>
<dbReference type="CDD" id="cd16495">
    <property type="entry name" value="RING_CH-C4HC3_MARCH"/>
    <property type="match status" value="1"/>
</dbReference>
<evidence type="ECO:0000259" key="6">
    <source>
        <dbReference type="PROSITE" id="PS51292"/>
    </source>
</evidence>
<keyword evidence="5" id="KW-0812">Transmembrane</keyword>
<proteinExistence type="predicted"/>
<gene>
    <name evidence="7" type="ORF">C8Q69DRAFT_457987</name>
</gene>
<reference evidence="7 8" key="1">
    <citation type="journal article" date="2018" name="Front. Microbiol.">
        <title>Genomic and genetic insights into a cosmopolitan fungus, Paecilomyces variotii (Eurotiales).</title>
        <authorList>
            <person name="Urquhart A.S."/>
            <person name="Mondo S.J."/>
            <person name="Makela M.R."/>
            <person name="Hane J.K."/>
            <person name="Wiebenga A."/>
            <person name="He G."/>
            <person name="Mihaltcheva S."/>
            <person name="Pangilinan J."/>
            <person name="Lipzen A."/>
            <person name="Barry K."/>
            <person name="de Vries R.P."/>
            <person name="Grigoriev I.V."/>
            <person name="Idnurm A."/>
        </authorList>
    </citation>
    <scope>NUCLEOTIDE SEQUENCE [LARGE SCALE GENOMIC DNA]</scope>
    <source>
        <strain evidence="7 8">CBS 101075</strain>
    </source>
</reference>
<keyword evidence="3" id="KW-0862">Zinc</keyword>
<dbReference type="Gene3D" id="3.30.40.10">
    <property type="entry name" value="Zinc/RING finger domain, C3HC4 (zinc finger)"/>
    <property type="match status" value="1"/>
</dbReference>
<feature type="region of interest" description="Disordered" evidence="4">
    <location>
        <begin position="1"/>
        <end position="55"/>
    </location>
</feature>
<evidence type="ECO:0000256" key="2">
    <source>
        <dbReference type="ARBA" id="ARBA00022771"/>
    </source>
</evidence>
<keyword evidence="8" id="KW-1185">Reference proteome</keyword>
<dbReference type="SUPFAM" id="SSF57850">
    <property type="entry name" value="RING/U-box"/>
    <property type="match status" value="1"/>
</dbReference>
<comment type="caution">
    <text evidence="7">The sequence shown here is derived from an EMBL/GenBank/DDBJ whole genome shotgun (WGS) entry which is preliminary data.</text>
</comment>
<dbReference type="PROSITE" id="PS51292">
    <property type="entry name" value="ZF_RING_CH"/>
    <property type="match status" value="1"/>
</dbReference>
<sequence>MDFSAPKQEPEQELARGWPEGASSTSQHGNPEGGPETTDTADRSSDPSQPEPQSYYLPRTCRICLDSVPPTLQPSSENLPGFLQSKPRVTYVSPDPELGRLLRPCRCKGSSRYVHEGCLRSWRHADPAYGKRTYWQCPTCGFQYRLERVTWARWISSNATQIGLTLAILMFTVFLLGFIADPIINLYIEPLERIYPADVGEPDFLGELQTEGTSSWFQHFAKGLASLGFLSFIKVFFAMSPWQWGGLRSLGLVSSGGRSTGRNRVASISWAVILIGVCSFLWAVFKGVRAWCRRALEKAGERVMDVPLPDDEDEDEARSSPSEERSKKAE</sequence>
<evidence type="ECO:0000256" key="1">
    <source>
        <dbReference type="ARBA" id="ARBA00022723"/>
    </source>
</evidence>
<keyword evidence="2" id="KW-0863">Zinc-finger</keyword>
<keyword evidence="1" id="KW-0479">Metal-binding</keyword>
<dbReference type="STRING" id="264951.A0A443I299"/>
<feature type="transmembrane region" description="Helical" evidence="5">
    <location>
        <begin position="224"/>
        <end position="245"/>
    </location>
</feature>
<protein>
    <submittedName>
        <fullName evidence="7">RING finger domain protein</fullName>
    </submittedName>
</protein>
<dbReference type="RefSeq" id="XP_028487817.1">
    <property type="nucleotide sequence ID" value="XM_028629952.1"/>
</dbReference>
<feature type="region of interest" description="Disordered" evidence="4">
    <location>
        <begin position="305"/>
        <end position="330"/>
    </location>
</feature>
<name>A0A443I299_BYSSP</name>
<dbReference type="GO" id="GO:0008270">
    <property type="term" value="F:zinc ion binding"/>
    <property type="evidence" value="ECO:0007669"/>
    <property type="project" value="UniProtKB-KW"/>
</dbReference>
<evidence type="ECO:0000256" key="5">
    <source>
        <dbReference type="SAM" id="Phobius"/>
    </source>
</evidence>
<keyword evidence="5" id="KW-0472">Membrane</keyword>
<organism evidence="7 8">
    <name type="scientific">Byssochlamys spectabilis</name>
    <name type="common">Paecilomyces variotii</name>
    <dbReference type="NCBI Taxonomy" id="264951"/>
    <lineage>
        <taxon>Eukaryota</taxon>
        <taxon>Fungi</taxon>
        <taxon>Dikarya</taxon>
        <taxon>Ascomycota</taxon>
        <taxon>Pezizomycotina</taxon>
        <taxon>Eurotiomycetes</taxon>
        <taxon>Eurotiomycetidae</taxon>
        <taxon>Eurotiales</taxon>
        <taxon>Thermoascaceae</taxon>
        <taxon>Paecilomyces</taxon>
    </lineage>
</organism>
<feature type="compositionally biased region" description="Basic and acidic residues" evidence="4">
    <location>
        <begin position="317"/>
        <end position="330"/>
    </location>
</feature>
<evidence type="ECO:0000313" key="8">
    <source>
        <dbReference type="Proteomes" id="UP000283841"/>
    </source>
</evidence>
<dbReference type="EMBL" id="RCNU01000002">
    <property type="protein sequence ID" value="RWQ98172.1"/>
    <property type="molecule type" value="Genomic_DNA"/>
</dbReference>
<keyword evidence="5" id="KW-1133">Transmembrane helix</keyword>
<feature type="domain" description="RING-CH-type" evidence="6">
    <location>
        <begin position="53"/>
        <end position="147"/>
    </location>
</feature>
<dbReference type="VEuPathDB" id="FungiDB:C8Q69DRAFT_457987"/>
<dbReference type="PANTHER" id="PTHR46347:SF1">
    <property type="entry name" value="RING_FYVE_PHD ZINC FINGER SUPERFAMILY PROTEIN"/>
    <property type="match status" value="1"/>
</dbReference>
<dbReference type="InterPro" id="IPR011016">
    <property type="entry name" value="Znf_RING-CH"/>
</dbReference>